<evidence type="ECO:0000259" key="1">
    <source>
        <dbReference type="SMART" id="SM00829"/>
    </source>
</evidence>
<dbReference type="CDD" id="cd05289">
    <property type="entry name" value="MDR_like_2"/>
    <property type="match status" value="1"/>
</dbReference>
<dbReference type="PANTHER" id="PTHR11695:SF294">
    <property type="entry name" value="RETICULON-4-INTERACTING PROTEIN 1, MITOCHONDRIAL"/>
    <property type="match status" value="1"/>
</dbReference>
<comment type="caution">
    <text evidence="2">The sequence shown here is derived from an EMBL/GenBank/DDBJ whole genome shotgun (WGS) entry which is preliminary data.</text>
</comment>
<feature type="domain" description="Enoyl reductase (ER)" evidence="1">
    <location>
        <begin position="10"/>
        <end position="306"/>
    </location>
</feature>
<name>A0ABW1JZF7_9NOCA</name>
<protein>
    <submittedName>
        <fullName evidence="2">NADP-dependent oxidoreductase</fullName>
        <ecNumber evidence="2">1.-.-.-</ecNumber>
    </submittedName>
</protein>
<gene>
    <name evidence="2" type="ORF">ACFP3H_25025</name>
</gene>
<dbReference type="Gene3D" id="3.90.180.10">
    <property type="entry name" value="Medium-chain alcohol dehydrogenases, catalytic domain"/>
    <property type="match status" value="1"/>
</dbReference>
<dbReference type="InterPro" id="IPR050700">
    <property type="entry name" value="YIM1/Zinc_Alcohol_DH_Fams"/>
</dbReference>
<reference evidence="3" key="1">
    <citation type="journal article" date="2019" name="Int. J. Syst. Evol. Microbiol.">
        <title>The Global Catalogue of Microorganisms (GCM) 10K type strain sequencing project: providing services to taxonomists for standard genome sequencing and annotation.</title>
        <authorList>
            <consortium name="The Broad Institute Genomics Platform"/>
            <consortium name="The Broad Institute Genome Sequencing Center for Infectious Disease"/>
            <person name="Wu L."/>
            <person name="Ma J."/>
        </authorList>
    </citation>
    <scope>NUCLEOTIDE SEQUENCE [LARGE SCALE GENOMIC DNA]</scope>
    <source>
        <strain evidence="3">CCUG 36956</strain>
    </source>
</reference>
<dbReference type="Gene3D" id="3.40.50.720">
    <property type="entry name" value="NAD(P)-binding Rossmann-like Domain"/>
    <property type="match status" value="1"/>
</dbReference>
<dbReference type="InterPro" id="IPR013154">
    <property type="entry name" value="ADH-like_N"/>
</dbReference>
<dbReference type="Proteomes" id="UP001596223">
    <property type="component" value="Unassembled WGS sequence"/>
</dbReference>
<dbReference type="SUPFAM" id="SSF50129">
    <property type="entry name" value="GroES-like"/>
    <property type="match status" value="1"/>
</dbReference>
<dbReference type="SMART" id="SM00829">
    <property type="entry name" value="PKS_ER"/>
    <property type="match status" value="1"/>
</dbReference>
<dbReference type="InterPro" id="IPR020843">
    <property type="entry name" value="ER"/>
</dbReference>
<dbReference type="RefSeq" id="WP_378609639.1">
    <property type="nucleotide sequence ID" value="NZ_JBHSQN010000016.1"/>
</dbReference>
<dbReference type="Pfam" id="PF08240">
    <property type="entry name" value="ADH_N"/>
    <property type="match status" value="1"/>
</dbReference>
<dbReference type="Pfam" id="PF13602">
    <property type="entry name" value="ADH_zinc_N_2"/>
    <property type="match status" value="1"/>
</dbReference>
<dbReference type="PANTHER" id="PTHR11695">
    <property type="entry name" value="ALCOHOL DEHYDROGENASE RELATED"/>
    <property type="match status" value="1"/>
</dbReference>
<dbReference type="EC" id="1.-.-.-" evidence="2"/>
<dbReference type="SUPFAM" id="SSF51735">
    <property type="entry name" value="NAD(P)-binding Rossmann-fold domains"/>
    <property type="match status" value="1"/>
</dbReference>
<evidence type="ECO:0000313" key="3">
    <source>
        <dbReference type="Proteomes" id="UP001596223"/>
    </source>
</evidence>
<sequence length="312" mass="32634">MRAIRQDSFGGPEVLRVVEVDKPTPGPAEVLIRVHAAGVNPTDSWHRGSGGLFGEIVPLGWDVSGVVEAVGVGVTLFAPGDEVFGMPRLPYAAGTYAEYVTAPTRHLARKPANLTHPEAGALALVALTAWQALVDTAEVGPGRRVLIHAGAGGVGHVAIQIAKARGAHVIVTARADNHDFVRSLGADEVIDYTTTDFVAAVRDVDVVVDPIGGEYGPRSLRVLRSGGILVSLASPAEAALVEQARPFGVRAGFMIVEPDGAALREIAALVEAGALRVHVETALPLELAAKAHEISDTRRGRGKIVLTVDQNL</sequence>
<dbReference type="EMBL" id="JBHSQN010000016">
    <property type="protein sequence ID" value="MFC6014329.1"/>
    <property type="molecule type" value="Genomic_DNA"/>
</dbReference>
<keyword evidence="3" id="KW-1185">Reference proteome</keyword>
<evidence type="ECO:0000313" key="2">
    <source>
        <dbReference type="EMBL" id="MFC6014329.1"/>
    </source>
</evidence>
<accession>A0ABW1JZF7</accession>
<dbReference type="GO" id="GO:0016491">
    <property type="term" value="F:oxidoreductase activity"/>
    <property type="evidence" value="ECO:0007669"/>
    <property type="project" value="UniProtKB-KW"/>
</dbReference>
<organism evidence="2 3">
    <name type="scientific">Nocardia lasii</name>
    <dbReference type="NCBI Taxonomy" id="1616107"/>
    <lineage>
        <taxon>Bacteria</taxon>
        <taxon>Bacillati</taxon>
        <taxon>Actinomycetota</taxon>
        <taxon>Actinomycetes</taxon>
        <taxon>Mycobacteriales</taxon>
        <taxon>Nocardiaceae</taxon>
        <taxon>Nocardia</taxon>
    </lineage>
</organism>
<dbReference type="InterPro" id="IPR011032">
    <property type="entry name" value="GroES-like_sf"/>
</dbReference>
<keyword evidence="2" id="KW-0560">Oxidoreductase</keyword>
<dbReference type="InterPro" id="IPR036291">
    <property type="entry name" value="NAD(P)-bd_dom_sf"/>
</dbReference>
<proteinExistence type="predicted"/>